<dbReference type="Proteomes" id="UP000660861">
    <property type="component" value="Unassembled WGS sequence"/>
</dbReference>
<dbReference type="RefSeq" id="WP_262397580.1">
    <property type="nucleotide sequence ID" value="NZ_JACRTC010000003.1"/>
</dbReference>
<dbReference type="Gene3D" id="3.20.20.140">
    <property type="entry name" value="Metal-dependent hydrolases"/>
    <property type="match status" value="1"/>
</dbReference>
<gene>
    <name evidence="2" type="ORF">H8709_06560</name>
</gene>
<dbReference type="GO" id="GO:0004534">
    <property type="term" value="F:5'-3' RNA exonuclease activity"/>
    <property type="evidence" value="ECO:0007669"/>
    <property type="project" value="TreeGrafter"/>
</dbReference>
<dbReference type="InterPro" id="IPR003141">
    <property type="entry name" value="Pol/His_phosphatase_N"/>
</dbReference>
<dbReference type="InterPro" id="IPR004013">
    <property type="entry name" value="PHP_dom"/>
</dbReference>
<accession>A0A926EEN2</accession>
<dbReference type="CDD" id="cd07438">
    <property type="entry name" value="PHP_HisPPase_AMP"/>
    <property type="match status" value="1"/>
</dbReference>
<dbReference type="EMBL" id="JACRTC010000003">
    <property type="protein sequence ID" value="MBC8570491.1"/>
    <property type="molecule type" value="Genomic_DNA"/>
</dbReference>
<protein>
    <submittedName>
        <fullName evidence="2">PHP domain-containing protein</fullName>
    </submittedName>
</protein>
<dbReference type="Gene3D" id="1.10.150.650">
    <property type="match status" value="1"/>
</dbReference>
<reference evidence="2" key="1">
    <citation type="submission" date="2020-08" db="EMBL/GenBank/DDBJ databases">
        <title>Genome public.</title>
        <authorList>
            <person name="Liu C."/>
            <person name="Sun Q."/>
        </authorList>
    </citation>
    <scope>NUCLEOTIDE SEQUENCE</scope>
    <source>
        <strain evidence="2">NSJ-54</strain>
    </source>
</reference>
<feature type="domain" description="Polymerase/histidinol phosphatase N-terminal" evidence="1">
    <location>
        <begin position="7"/>
        <end position="72"/>
    </location>
</feature>
<comment type="caution">
    <text evidence="2">The sequence shown here is derived from an EMBL/GenBank/DDBJ whole genome shotgun (WGS) entry which is preliminary data.</text>
</comment>
<dbReference type="SUPFAM" id="SSF89550">
    <property type="entry name" value="PHP domain-like"/>
    <property type="match status" value="1"/>
</dbReference>
<sequence length="290" mass="32500">MRDKEKVDLHIHSTCSDGTMTPEAICARAAARGVGLMAICDHNCLDALGRLEATARKEKLRWVTGVELDCGFENRVYHVLGYGFSAKDAAFRKLVRENRRKLDQMSVDLLKRMEEDFPQVSLEEFLRYPNNPARGGWAALNYFLDKGIASNFDEVMQLYGKYKCSYAKAGFVSMEEACAAIHAAGGRAVLAHPGYSIKGDRSQYQAALRRMLLCGLDGIECYYPLHTPQQREDALALCRERDLLITSGSDCHGDFQKTYEGGILDIGVNDTRWEEIRLGDIAVQGENEEK</sequence>
<keyword evidence="3" id="KW-1185">Reference proteome</keyword>
<dbReference type="InterPro" id="IPR016195">
    <property type="entry name" value="Pol/histidinol_Pase-like"/>
</dbReference>
<dbReference type="GO" id="GO:0035312">
    <property type="term" value="F:5'-3' DNA exonuclease activity"/>
    <property type="evidence" value="ECO:0007669"/>
    <property type="project" value="TreeGrafter"/>
</dbReference>
<dbReference type="Pfam" id="PF02811">
    <property type="entry name" value="PHP"/>
    <property type="match status" value="1"/>
</dbReference>
<evidence type="ECO:0000313" key="2">
    <source>
        <dbReference type="EMBL" id="MBC8570491.1"/>
    </source>
</evidence>
<dbReference type="SMART" id="SM00481">
    <property type="entry name" value="POLIIIAc"/>
    <property type="match status" value="1"/>
</dbReference>
<dbReference type="AlphaFoldDB" id="A0A926EEN2"/>
<name>A0A926EEN2_9FIRM</name>
<proteinExistence type="predicted"/>
<evidence type="ECO:0000313" key="3">
    <source>
        <dbReference type="Proteomes" id="UP000660861"/>
    </source>
</evidence>
<dbReference type="PANTHER" id="PTHR42924">
    <property type="entry name" value="EXONUCLEASE"/>
    <property type="match status" value="1"/>
</dbReference>
<evidence type="ECO:0000259" key="1">
    <source>
        <dbReference type="SMART" id="SM00481"/>
    </source>
</evidence>
<dbReference type="InterPro" id="IPR052018">
    <property type="entry name" value="PHP_domain"/>
</dbReference>
<dbReference type="PANTHER" id="PTHR42924:SF3">
    <property type="entry name" value="POLYMERASE_HISTIDINOL PHOSPHATASE N-TERMINAL DOMAIN-CONTAINING PROTEIN"/>
    <property type="match status" value="1"/>
</dbReference>
<organism evidence="2 3">
    <name type="scientific">Zongyangia hominis</name>
    <dbReference type="NCBI Taxonomy" id="2763677"/>
    <lineage>
        <taxon>Bacteria</taxon>
        <taxon>Bacillati</taxon>
        <taxon>Bacillota</taxon>
        <taxon>Clostridia</taxon>
        <taxon>Eubacteriales</taxon>
        <taxon>Oscillospiraceae</taxon>
        <taxon>Zongyangia</taxon>
    </lineage>
</organism>